<organism evidence="2 3">
    <name type="scientific">Kalanchoe fedtschenkoi</name>
    <name type="common">Lavender scallops</name>
    <name type="synonym">South American air plant</name>
    <dbReference type="NCBI Taxonomy" id="63787"/>
    <lineage>
        <taxon>Eukaryota</taxon>
        <taxon>Viridiplantae</taxon>
        <taxon>Streptophyta</taxon>
        <taxon>Embryophyta</taxon>
        <taxon>Tracheophyta</taxon>
        <taxon>Spermatophyta</taxon>
        <taxon>Magnoliopsida</taxon>
        <taxon>eudicotyledons</taxon>
        <taxon>Gunneridae</taxon>
        <taxon>Pentapetalae</taxon>
        <taxon>Saxifragales</taxon>
        <taxon>Crassulaceae</taxon>
        <taxon>Kalanchoe</taxon>
    </lineage>
</organism>
<dbReference type="AlphaFoldDB" id="A0A7N0TI96"/>
<evidence type="ECO:0000256" key="1">
    <source>
        <dbReference type="SAM" id="SignalP"/>
    </source>
</evidence>
<dbReference type="Gramene" id="Kaladp0037s0382.1.v1.1">
    <property type="protein sequence ID" value="Kaladp0037s0382.1.v1.1.CDS.1"/>
    <property type="gene ID" value="Kaladp0037s0382.v1.1"/>
</dbReference>
<reference evidence="2" key="1">
    <citation type="submission" date="2021-01" db="UniProtKB">
        <authorList>
            <consortium name="EnsemblPlants"/>
        </authorList>
    </citation>
    <scope>IDENTIFICATION</scope>
</reference>
<evidence type="ECO:0000313" key="3">
    <source>
        <dbReference type="Proteomes" id="UP000594263"/>
    </source>
</evidence>
<proteinExistence type="predicted"/>
<keyword evidence="1" id="KW-0732">Signal</keyword>
<keyword evidence="3" id="KW-1185">Reference proteome</keyword>
<sequence>MGVRNESIPFIVLAIVMLMLSQQDAATCFAAQVYYSDRFRPRQHHNGRRGNADYQTVGDKIFGDQKRRVYNGPNPLHNR</sequence>
<name>A0A7N0TI96_KALFE</name>
<accession>A0A7N0TI96</accession>
<feature type="chain" id="PRO_5029804160" evidence="1">
    <location>
        <begin position="26"/>
        <end position="79"/>
    </location>
</feature>
<protein>
    <submittedName>
        <fullName evidence="2">Uncharacterized protein</fullName>
    </submittedName>
</protein>
<evidence type="ECO:0000313" key="2">
    <source>
        <dbReference type="EnsemblPlants" id="Kaladp0037s0382.1.v1.1.CDS.1"/>
    </source>
</evidence>
<dbReference type="Proteomes" id="UP000594263">
    <property type="component" value="Unplaced"/>
</dbReference>
<dbReference type="EnsemblPlants" id="Kaladp0037s0382.1.v1.1">
    <property type="protein sequence ID" value="Kaladp0037s0382.1.v1.1.CDS.1"/>
    <property type="gene ID" value="Kaladp0037s0382.v1.1"/>
</dbReference>
<feature type="signal peptide" evidence="1">
    <location>
        <begin position="1"/>
        <end position="25"/>
    </location>
</feature>